<dbReference type="GO" id="GO:0004016">
    <property type="term" value="F:adenylate cyclase activity"/>
    <property type="evidence" value="ECO:0007669"/>
    <property type="project" value="TreeGrafter"/>
</dbReference>
<keyword evidence="7" id="KW-1133">Transmembrane helix</keyword>
<dbReference type="FunFam" id="3.40.50.2300:FF:000403">
    <property type="entry name" value="Guanylate cyclase"/>
    <property type="match status" value="1"/>
</dbReference>
<keyword evidence="9" id="KW-0472">Membrane</keyword>
<dbReference type="PANTHER" id="PTHR11920:SF474">
    <property type="entry name" value="RECEPTOR-TYPE GUANYLATE CYCLASE GYC76C"/>
    <property type="match status" value="1"/>
</dbReference>
<dbReference type="PANTHER" id="PTHR11920">
    <property type="entry name" value="GUANYLYL CYCLASE"/>
    <property type="match status" value="1"/>
</dbReference>
<keyword evidence="12 14" id="KW-0456">Lyase</keyword>
<dbReference type="GO" id="GO:0035556">
    <property type="term" value="P:intracellular signal transduction"/>
    <property type="evidence" value="ECO:0007669"/>
    <property type="project" value="InterPro"/>
</dbReference>
<evidence type="ECO:0000259" key="19">
    <source>
        <dbReference type="PROSITE" id="PS50125"/>
    </source>
</evidence>
<dbReference type="Gene3D" id="6.10.250.780">
    <property type="match status" value="1"/>
</dbReference>
<evidence type="ECO:0000256" key="4">
    <source>
        <dbReference type="ARBA" id="ARBA00022692"/>
    </source>
</evidence>
<dbReference type="InterPro" id="IPR000719">
    <property type="entry name" value="Prot_kinase_dom"/>
</dbReference>
<feature type="domain" description="Guanylate cyclase" evidence="19">
    <location>
        <begin position="996"/>
        <end position="1126"/>
    </location>
</feature>
<comment type="catalytic activity">
    <reaction evidence="1 15">
        <text>GTP = 3',5'-cyclic GMP + diphosphate</text>
        <dbReference type="Rhea" id="RHEA:13665"/>
        <dbReference type="ChEBI" id="CHEBI:33019"/>
        <dbReference type="ChEBI" id="CHEBI:37565"/>
        <dbReference type="ChEBI" id="CHEBI:57746"/>
        <dbReference type="EC" id="4.6.1.2"/>
    </reaction>
</comment>
<organism evidence="20 21">
    <name type="scientific">Zophobas morio</name>
    <dbReference type="NCBI Taxonomy" id="2755281"/>
    <lineage>
        <taxon>Eukaryota</taxon>
        <taxon>Metazoa</taxon>
        <taxon>Ecdysozoa</taxon>
        <taxon>Arthropoda</taxon>
        <taxon>Hexapoda</taxon>
        <taxon>Insecta</taxon>
        <taxon>Pterygota</taxon>
        <taxon>Neoptera</taxon>
        <taxon>Endopterygota</taxon>
        <taxon>Coleoptera</taxon>
        <taxon>Polyphaga</taxon>
        <taxon>Cucujiformia</taxon>
        <taxon>Tenebrionidae</taxon>
        <taxon>Zophobas</taxon>
    </lineage>
</organism>
<dbReference type="GO" id="GO:0004672">
    <property type="term" value="F:protein kinase activity"/>
    <property type="evidence" value="ECO:0007669"/>
    <property type="project" value="InterPro"/>
</dbReference>
<accession>A0AA38M3L4</accession>
<protein>
    <recommendedName>
        <fullName evidence="3 15">Guanylate cyclase</fullName>
        <ecNumber evidence="3 15">4.6.1.2</ecNumber>
    </recommendedName>
</protein>
<dbReference type="InterPro" id="IPR001245">
    <property type="entry name" value="Ser-Thr/Tyr_kinase_cat_dom"/>
</dbReference>
<comment type="similarity">
    <text evidence="14">Belongs to the adenylyl cyclase class-4/guanylyl cyclase family.</text>
</comment>
<dbReference type="Proteomes" id="UP001168821">
    <property type="component" value="Unassembled WGS sequence"/>
</dbReference>
<dbReference type="Pfam" id="PF01094">
    <property type="entry name" value="ANF_receptor"/>
    <property type="match status" value="1"/>
</dbReference>
<dbReference type="SMART" id="SM00044">
    <property type="entry name" value="CYCc"/>
    <property type="match status" value="1"/>
</dbReference>
<dbReference type="InterPro" id="IPR001054">
    <property type="entry name" value="A/G_cyclase"/>
</dbReference>
<keyword evidence="11" id="KW-0325">Glycoprotein</keyword>
<dbReference type="CDD" id="cd06370">
    <property type="entry name" value="PBP1_SAP_GC-like"/>
    <property type="match status" value="1"/>
</dbReference>
<comment type="caution">
    <text evidence="20">The sequence shown here is derived from an EMBL/GenBank/DDBJ whole genome shotgun (WGS) entry which is preliminary data.</text>
</comment>
<dbReference type="Gene3D" id="1.10.510.10">
    <property type="entry name" value="Transferase(Phosphotransferase) domain 1"/>
    <property type="match status" value="1"/>
</dbReference>
<evidence type="ECO:0000313" key="21">
    <source>
        <dbReference type="Proteomes" id="UP001168821"/>
    </source>
</evidence>
<dbReference type="EMBL" id="JALNTZ010000008">
    <property type="protein sequence ID" value="KAJ3642383.1"/>
    <property type="molecule type" value="Genomic_DNA"/>
</dbReference>
<feature type="chain" id="PRO_5041319464" description="Guanylate cyclase" evidence="17">
    <location>
        <begin position="24"/>
        <end position="1489"/>
    </location>
</feature>
<feature type="signal peptide" evidence="17">
    <location>
        <begin position="1"/>
        <end position="23"/>
    </location>
</feature>
<evidence type="ECO:0000256" key="13">
    <source>
        <dbReference type="ARBA" id="ARBA00023293"/>
    </source>
</evidence>
<dbReference type="GO" id="GO:0005886">
    <property type="term" value="C:plasma membrane"/>
    <property type="evidence" value="ECO:0007669"/>
    <property type="project" value="TreeGrafter"/>
</dbReference>
<evidence type="ECO:0000256" key="11">
    <source>
        <dbReference type="ARBA" id="ARBA00023180"/>
    </source>
</evidence>
<dbReference type="Gene3D" id="3.40.50.2300">
    <property type="match status" value="2"/>
</dbReference>
<evidence type="ECO:0000256" key="12">
    <source>
        <dbReference type="ARBA" id="ARBA00023239"/>
    </source>
</evidence>
<keyword evidence="5 17" id="KW-0732">Signal</keyword>
<dbReference type="InterPro" id="IPR050401">
    <property type="entry name" value="Cyclic_nucleotide_synthase"/>
</dbReference>
<dbReference type="Pfam" id="PF00211">
    <property type="entry name" value="Guanylate_cyc"/>
    <property type="match status" value="1"/>
</dbReference>
<dbReference type="PROSITE" id="PS50125">
    <property type="entry name" value="GUANYLATE_CYCLASE_2"/>
    <property type="match status" value="1"/>
</dbReference>
<evidence type="ECO:0000256" key="16">
    <source>
        <dbReference type="SAM" id="MobiDB-lite"/>
    </source>
</evidence>
<dbReference type="CDD" id="cd07302">
    <property type="entry name" value="CHD"/>
    <property type="match status" value="1"/>
</dbReference>
<evidence type="ECO:0000256" key="2">
    <source>
        <dbReference type="ARBA" id="ARBA00004479"/>
    </source>
</evidence>
<dbReference type="FunFam" id="3.30.70.1230:FF:000019">
    <property type="entry name" value="Guanylate cyclase"/>
    <property type="match status" value="1"/>
</dbReference>
<keyword evidence="10" id="KW-0675">Receptor</keyword>
<gene>
    <name evidence="20" type="ORF">Zmor_025177</name>
</gene>
<evidence type="ECO:0000256" key="17">
    <source>
        <dbReference type="SAM" id="SignalP"/>
    </source>
</evidence>
<dbReference type="GO" id="GO:0005524">
    <property type="term" value="F:ATP binding"/>
    <property type="evidence" value="ECO:0007669"/>
    <property type="project" value="InterPro"/>
</dbReference>
<keyword evidence="13 15" id="KW-0141">cGMP biosynthesis</keyword>
<keyword evidence="4" id="KW-0812">Transmembrane</keyword>
<dbReference type="CDD" id="cd14042">
    <property type="entry name" value="PK_GC-A_B"/>
    <property type="match status" value="1"/>
</dbReference>
<dbReference type="Pfam" id="PF07714">
    <property type="entry name" value="PK_Tyr_Ser-Thr"/>
    <property type="match status" value="1"/>
</dbReference>
<dbReference type="PROSITE" id="PS50011">
    <property type="entry name" value="PROTEIN_KINASE_DOM"/>
    <property type="match status" value="1"/>
</dbReference>
<dbReference type="FunFam" id="1.10.510.10:FF:000545">
    <property type="entry name" value="Guanylate cyclase"/>
    <property type="match status" value="1"/>
</dbReference>
<evidence type="ECO:0000256" key="15">
    <source>
        <dbReference type="RuleBase" id="RU003431"/>
    </source>
</evidence>
<name>A0AA38M3L4_9CUCU</name>
<evidence type="ECO:0000256" key="6">
    <source>
        <dbReference type="ARBA" id="ARBA00022741"/>
    </source>
</evidence>
<dbReference type="GO" id="GO:0005525">
    <property type="term" value="F:GTP binding"/>
    <property type="evidence" value="ECO:0007669"/>
    <property type="project" value="UniProtKB-KW"/>
</dbReference>
<feature type="compositionally biased region" description="Polar residues" evidence="16">
    <location>
        <begin position="1298"/>
        <end position="1313"/>
    </location>
</feature>
<proteinExistence type="inferred from homology"/>
<dbReference type="EC" id="4.6.1.2" evidence="3 15"/>
<keyword evidence="6" id="KW-0547">Nucleotide-binding</keyword>
<evidence type="ECO:0000256" key="7">
    <source>
        <dbReference type="ARBA" id="ARBA00022989"/>
    </source>
</evidence>
<evidence type="ECO:0000256" key="8">
    <source>
        <dbReference type="ARBA" id="ARBA00023134"/>
    </source>
</evidence>
<evidence type="ECO:0000256" key="1">
    <source>
        <dbReference type="ARBA" id="ARBA00001436"/>
    </source>
</evidence>
<evidence type="ECO:0000256" key="3">
    <source>
        <dbReference type="ARBA" id="ARBA00012202"/>
    </source>
</evidence>
<evidence type="ECO:0000256" key="5">
    <source>
        <dbReference type="ARBA" id="ARBA00022729"/>
    </source>
</evidence>
<evidence type="ECO:0000256" key="14">
    <source>
        <dbReference type="RuleBase" id="RU000405"/>
    </source>
</evidence>
<keyword evidence="21" id="KW-1185">Reference proteome</keyword>
<dbReference type="SUPFAM" id="SSF53822">
    <property type="entry name" value="Periplasmic binding protein-like I"/>
    <property type="match status" value="1"/>
</dbReference>
<dbReference type="GO" id="GO:0001653">
    <property type="term" value="F:peptide receptor activity"/>
    <property type="evidence" value="ECO:0007669"/>
    <property type="project" value="TreeGrafter"/>
</dbReference>
<keyword evidence="8" id="KW-0342">GTP-binding</keyword>
<evidence type="ECO:0000256" key="10">
    <source>
        <dbReference type="ARBA" id="ARBA00023170"/>
    </source>
</evidence>
<evidence type="ECO:0000313" key="20">
    <source>
        <dbReference type="EMBL" id="KAJ3642383.1"/>
    </source>
</evidence>
<feature type="domain" description="Protein kinase" evidence="18">
    <location>
        <begin position="649"/>
        <end position="924"/>
    </location>
</feature>
<dbReference type="InterPro" id="IPR001828">
    <property type="entry name" value="ANF_lig-bd_rcpt"/>
</dbReference>
<dbReference type="InterPro" id="IPR018297">
    <property type="entry name" value="A/G_cyclase_CS"/>
</dbReference>
<comment type="subcellular location">
    <subcellularLocation>
        <location evidence="2">Membrane</location>
        <topology evidence="2">Single-pass type I membrane protein</topology>
    </subcellularLocation>
</comment>
<dbReference type="GO" id="GO:0004383">
    <property type="term" value="F:guanylate cyclase activity"/>
    <property type="evidence" value="ECO:0007669"/>
    <property type="project" value="UniProtKB-EC"/>
</dbReference>
<dbReference type="InterPro" id="IPR011009">
    <property type="entry name" value="Kinase-like_dom_sf"/>
</dbReference>
<sequence length="1489" mass="167461">MRLGLASLLVALLLFSPSQPTSSTSSPLEDDANEGFLALHAAPTRLSSTTSTKLFSGKSTSSEEDFHRNDLDAGHGIVYEDDEKYAPTEVVSFTVVDRYRANLTSDNLKSEPLARKKTITVGYLTAVKGEYRERQGLAVSGAFKMALDKVNEDPELLPNVTLVMRWNDTRGETVAATKAMTDMICDGVSAFFGPEGTCYVEAIVAQSRNIPMISYKCSDYKASQVPTFARTEPPDTQVTKSVVSLLEYYKWKKFSIIYEEAWQTVAQSLVDEAENKNMTINDQEKAKDGYKCCSETLPCCGSGYWYQFIQNTKNRTRIYVFLGSLTSLLDLMITMQTAQLFEYGEYIVIYVDTNTYSEKDAHQYLWKPEVFAKYDSCDKNDYNGLIKRGRSLFVVVPTAPTVKYAEFTKDVNAYNSKEPFNFETSKILLSKSFEKYVSIYAAYLYDSVMLYAKALDELLKNQTKLTDDIIDQIASNGTQIVETLINRTYTSITGATMKLDKNGDSEGNFSVLALQRVSNHHVHGNFSCAFQMRPVGQFFYQSEDFPEYKIYTNTQIVWAGSDKPNDEPSCGFLNELCPKPNTHLNSIIAAGVLAILLFCAGVITMSIYRKWKIEQEIEGLLWKIDRNEIHSYFERDVVSSPSRLSLVSASVTSYESRGGLQVFATTAQYRGVVVRIKELTFSRKKDISRDVMKEMRLLRELRHDNINSFIGACVEPTSLLLVTDYCAKGSLYDIIENEDIKLDKMFIASLVHDLIKGMLYIHNSMLVCHGNLKSSNCVVTSRWVLQVTDFGLAEMRHCAENDSIGEHQYYRSLFWKAPEILRSPSAYSRGTQKGDVYAFAIILYEILGRRGPFGTTGYEPKEIIDRVKREPLDGEECFRPDIGLLLDCEIGCDDYVIQCMKDCWTENPECRPDFATIRSRLKRMKDGKSKNIMDQMMDMMVTYANNLEEIVTERTRLLYEEKMKTEDLLHRMLPKPVAERLTSGFGVEPESFDSVTIYFSDIVGFTAMSAESTPLQVVNFLNDLYTVFDRIIKGYDVYKVETIGDAYMVVSGLPLRNEDKHAGVIASMSLDLLAAVKNHSISHRPNEILKLRIGIHTGPVVAGVVGLTMPRYCLFGDTVNTASRMESNGEPLKIHISLPCKEALDKLGGYVVEDRGLVNMKGKGEVLTFWLTGATEKAIQRREVDLGDIPPLFCRPRRSPKLNNDSRQASVCGGFGLGGMNSRRHSSVPRGTSIEVESTSTLQNASPVPLRHLKVNRHNLHVPEQGSKLTINTAFGSQIIENFDESRRGLRPRRVLSSIASSSDEQKKSQNMLNKIRESKSLDPLPLIRNKPELMVDGAPLEVRKRSTRSLENCDKCGEIQIIAIPDDKLINNNFPNGNIMPIPPEELNYIEDVQVPLLNATQHPAVRRRGGSTIDDTLQNNTSKRWHSLESLPATCDPVTDVQNKKKTSLKSWFVGLFNGNGLKASNTSLRKGVINEYNNLTEKESIV</sequence>
<dbReference type="GO" id="GO:0007168">
    <property type="term" value="P:receptor guanylyl cyclase signaling pathway"/>
    <property type="evidence" value="ECO:0007669"/>
    <property type="project" value="TreeGrafter"/>
</dbReference>
<evidence type="ECO:0000259" key="18">
    <source>
        <dbReference type="PROSITE" id="PS50011"/>
    </source>
</evidence>
<dbReference type="InterPro" id="IPR028082">
    <property type="entry name" value="Peripla_BP_I"/>
</dbReference>
<dbReference type="SUPFAM" id="SSF56112">
    <property type="entry name" value="Protein kinase-like (PK-like)"/>
    <property type="match status" value="1"/>
</dbReference>
<evidence type="ECO:0000256" key="9">
    <source>
        <dbReference type="ARBA" id="ARBA00023136"/>
    </source>
</evidence>
<dbReference type="InterPro" id="IPR029787">
    <property type="entry name" value="Nucleotide_cyclase"/>
</dbReference>
<dbReference type="Gene3D" id="3.30.70.1230">
    <property type="entry name" value="Nucleotide cyclase"/>
    <property type="match status" value="1"/>
</dbReference>
<feature type="region of interest" description="Disordered" evidence="16">
    <location>
        <begin position="1297"/>
        <end position="1318"/>
    </location>
</feature>
<dbReference type="PROSITE" id="PS00452">
    <property type="entry name" value="GUANYLATE_CYCLASE_1"/>
    <property type="match status" value="1"/>
</dbReference>
<dbReference type="SUPFAM" id="SSF55073">
    <property type="entry name" value="Nucleotide cyclase"/>
    <property type="match status" value="1"/>
</dbReference>
<reference evidence="20" key="1">
    <citation type="journal article" date="2023" name="G3 (Bethesda)">
        <title>Whole genome assemblies of Zophobas morio and Tenebrio molitor.</title>
        <authorList>
            <person name="Kaur S."/>
            <person name="Stinson S.A."/>
            <person name="diCenzo G.C."/>
        </authorList>
    </citation>
    <scope>NUCLEOTIDE SEQUENCE</scope>
    <source>
        <strain evidence="20">QUZm001</strain>
    </source>
</reference>